<gene>
    <name evidence="2" type="ORF">FSB_LOCUS43661</name>
</gene>
<accession>A0A2N9HVQ9</accession>
<evidence type="ECO:0000256" key="1">
    <source>
        <dbReference type="SAM" id="MobiDB-lite"/>
    </source>
</evidence>
<proteinExistence type="predicted"/>
<evidence type="ECO:0000313" key="2">
    <source>
        <dbReference type="EMBL" id="SPD15779.1"/>
    </source>
</evidence>
<feature type="compositionally biased region" description="Polar residues" evidence="1">
    <location>
        <begin position="43"/>
        <end position="58"/>
    </location>
</feature>
<protein>
    <submittedName>
        <fullName evidence="2">Uncharacterized protein</fullName>
    </submittedName>
</protein>
<feature type="region of interest" description="Disordered" evidence="1">
    <location>
        <begin position="40"/>
        <end position="65"/>
    </location>
</feature>
<organism evidence="2">
    <name type="scientific">Fagus sylvatica</name>
    <name type="common">Beechnut</name>
    <dbReference type="NCBI Taxonomy" id="28930"/>
    <lineage>
        <taxon>Eukaryota</taxon>
        <taxon>Viridiplantae</taxon>
        <taxon>Streptophyta</taxon>
        <taxon>Embryophyta</taxon>
        <taxon>Tracheophyta</taxon>
        <taxon>Spermatophyta</taxon>
        <taxon>Magnoliopsida</taxon>
        <taxon>eudicotyledons</taxon>
        <taxon>Gunneridae</taxon>
        <taxon>Pentapetalae</taxon>
        <taxon>rosids</taxon>
        <taxon>fabids</taxon>
        <taxon>Fagales</taxon>
        <taxon>Fagaceae</taxon>
        <taxon>Fagus</taxon>
    </lineage>
</organism>
<name>A0A2N9HVQ9_FAGSY</name>
<reference evidence="2" key="1">
    <citation type="submission" date="2018-02" db="EMBL/GenBank/DDBJ databases">
        <authorList>
            <person name="Cohen D.B."/>
            <person name="Kent A.D."/>
        </authorList>
    </citation>
    <scope>NUCLEOTIDE SEQUENCE</scope>
</reference>
<dbReference type="EMBL" id="OIVN01004157">
    <property type="protein sequence ID" value="SPD15779.1"/>
    <property type="molecule type" value="Genomic_DNA"/>
</dbReference>
<dbReference type="AlphaFoldDB" id="A0A2N9HVQ9"/>
<sequence>MNYPPNKAPLPRRGDVKRKIFRDLAVKIGSIFKPKHSKALGFLSSNSTTPAVPSSGYNSDAPHDL</sequence>